<name>A0A5N5X433_9EURO</name>
<proteinExistence type="predicted"/>
<dbReference type="AlphaFoldDB" id="A0A5N5X433"/>
<sequence length="94" mass="10548">MRPPSVLSASPTLSSSIPCKSRFVYQRLGPVMAIAGLHFPWKQLSLFSTCTRFPVTVVDDSFPFPIGGFFYYILTLNISGQTMKALIKQHHKRS</sequence>
<dbReference type="Proteomes" id="UP000326565">
    <property type="component" value="Unassembled WGS sequence"/>
</dbReference>
<evidence type="ECO:0000313" key="2">
    <source>
        <dbReference type="EMBL" id="KAB8075553.1"/>
    </source>
</evidence>
<gene>
    <name evidence="2" type="ORF">BDV29DRAFT_171655</name>
</gene>
<keyword evidence="1" id="KW-1133">Transmembrane helix</keyword>
<accession>A0A5N5X433</accession>
<feature type="transmembrane region" description="Helical" evidence="1">
    <location>
        <begin position="69"/>
        <end position="87"/>
    </location>
</feature>
<keyword evidence="1" id="KW-0472">Membrane</keyword>
<protein>
    <submittedName>
        <fullName evidence="2">Uncharacterized protein</fullName>
    </submittedName>
</protein>
<evidence type="ECO:0000313" key="3">
    <source>
        <dbReference type="Proteomes" id="UP000326565"/>
    </source>
</evidence>
<reference evidence="2 3" key="1">
    <citation type="submission" date="2019-04" db="EMBL/GenBank/DDBJ databases">
        <title>Friends and foes A comparative genomics study of 23 Aspergillus species from section Flavi.</title>
        <authorList>
            <consortium name="DOE Joint Genome Institute"/>
            <person name="Kjaerbolling I."/>
            <person name="Vesth T."/>
            <person name="Frisvad J.C."/>
            <person name="Nybo J.L."/>
            <person name="Theobald S."/>
            <person name="Kildgaard S."/>
            <person name="Isbrandt T."/>
            <person name="Kuo A."/>
            <person name="Sato A."/>
            <person name="Lyhne E.K."/>
            <person name="Kogle M.E."/>
            <person name="Wiebenga A."/>
            <person name="Kun R.S."/>
            <person name="Lubbers R.J."/>
            <person name="Makela M.R."/>
            <person name="Barry K."/>
            <person name="Chovatia M."/>
            <person name="Clum A."/>
            <person name="Daum C."/>
            <person name="Haridas S."/>
            <person name="He G."/>
            <person name="LaButti K."/>
            <person name="Lipzen A."/>
            <person name="Mondo S."/>
            <person name="Riley R."/>
            <person name="Salamov A."/>
            <person name="Simmons B.A."/>
            <person name="Magnuson J.K."/>
            <person name="Henrissat B."/>
            <person name="Mortensen U.H."/>
            <person name="Larsen T.O."/>
            <person name="Devries R.P."/>
            <person name="Grigoriev I.V."/>
            <person name="Machida M."/>
            <person name="Baker S.E."/>
            <person name="Andersen M.R."/>
        </authorList>
    </citation>
    <scope>NUCLEOTIDE SEQUENCE [LARGE SCALE GENOMIC DNA]</scope>
    <source>
        <strain evidence="2 3">CBS 151.66</strain>
    </source>
</reference>
<keyword evidence="3" id="KW-1185">Reference proteome</keyword>
<evidence type="ECO:0000256" key="1">
    <source>
        <dbReference type="SAM" id="Phobius"/>
    </source>
</evidence>
<keyword evidence="1" id="KW-0812">Transmembrane</keyword>
<dbReference type="EMBL" id="ML732192">
    <property type="protein sequence ID" value="KAB8075553.1"/>
    <property type="molecule type" value="Genomic_DNA"/>
</dbReference>
<organism evidence="2 3">
    <name type="scientific">Aspergillus leporis</name>
    <dbReference type="NCBI Taxonomy" id="41062"/>
    <lineage>
        <taxon>Eukaryota</taxon>
        <taxon>Fungi</taxon>
        <taxon>Dikarya</taxon>
        <taxon>Ascomycota</taxon>
        <taxon>Pezizomycotina</taxon>
        <taxon>Eurotiomycetes</taxon>
        <taxon>Eurotiomycetidae</taxon>
        <taxon>Eurotiales</taxon>
        <taxon>Aspergillaceae</taxon>
        <taxon>Aspergillus</taxon>
        <taxon>Aspergillus subgen. Circumdati</taxon>
    </lineage>
</organism>